<gene>
    <name evidence="3" type="ORF">JDP02_02445</name>
</gene>
<protein>
    <submittedName>
        <fullName evidence="3">Glycosyltransferase</fullName>
    </submittedName>
</protein>
<dbReference type="Proteomes" id="UP000603369">
    <property type="component" value="Unassembled WGS sequence"/>
</dbReference>
<dbReference type="SUPFAM" id="SSF53756">
    <property type="entry name" value="UDP-Glycosyltransferase/glycogen phosphorylase"/>
    <property type="match status" value="2"/>
</dbReference>
<dbReference type="PANTHER" id="PTHR12526:SF634">
    <property type="entry name" value="BLL3361 PROTEIN"/>
    <property type="match status" value="1"/>
</dbReference>
<reference evidence="3 4" key="1">
    <citation type="submission" date="2020-12" db="EMBL/GenBank/DDBJ databases">
        <title>Draft genome sequence of the commensal strain Corynebacterium tuberculostearicum MFP09/CIP 102622 isolated from human skin.</title>
        <authorList>
            <person name="Boukerb A.M."/>
            <person name="Janvier X."/>
            <person name="Feuilloley M.G.J."/>
            <person name="Groboillot A."/>
        </authorList>
    </citation>
    <scope>NUCLEOTIDE SEQUENCE [LARGE SCALE GENOMIC DNA]</scope>
    <source>
        <strain evidence="3 4">CIP 102622</strain>
    </source>
</reference>
<dbReference type="AlphaFoldDB" id="A0A8I1L8T4"/>
<sequence>MSIAVVYGDISPNVVDGSSIWLMSITETLSKTCDEVHLQLKMKPDNYRLIQSVDKIENVVLHLPPDTSSPINEEAAVPVLESLVSEVGADILVSRGLNLAHTLSRSSILSPILWAYITDLPFPITKLSKTNIGRLQRISANARRVFVQTEAARSYLESIAPFAAGKTCLMLPMVPSEAFSKEKLGSSYEQSDKLRIVYAGKMAKDWKTLEMLEIPKHLRELGVESELLVVGDKINRDKRDPSWHIQMKDALEKAAADADSGVEWLGGVSRDESMAAISSAHIGLGWRTAVLDSSLEVSTKALEYSALGTPALVNFNEDSRALFGSDYPFFIDAQATAVDAAKVIAKTANSIDLMSPKVRGKVANFSMDSAVDRLTGYFEAAGIVRSSKRAVPMDAIKVVIASHDFKFMGELVDALEKDPRFILEKDVWSSLHQHDEERSRNLVNWADVVFCEWCGPSVRWYAEHKRPGQRLISRLHGFELRGPGPWMKEIDWQGVDELIFVSQHYEEMALERLPLQSTATRVIPNAIDLVDFDREKLFGAQFHIGLVGYVPFLKRPDRAVSFFEELLEQDDRYILHIRGRAPWEYPHEWSKPLQKQLYLDFFSSIASNERLRDHVVFEDFGPDMASWFRKIGIVLSPSDVESFHLAPAEGMASRAVPIVWERDGAKNIFGPYVDGGSDLAIDRVLALREPETFAEEGQKAREYASRWGVKKIISEWIDALTGQNVAVKESERTETI</sequence>
<keyword evidence="1 3" id="KW-0808">Transferase</keyword>
<organism evidence="3 4">
    <name type="scientific">Corynebacterium tuberculostearicum</name>
    <dbReference type="NCBI Taxonomy" id="38304"/>
    <lineage>
        <taxon>Bacteria</taxon>
        <taxon>Bacillati</taxon>
        <taxon>Actinomycetota</taxon>
        <taxon>Actinomycetes</taxon>
        <taxon>Mycobacteriales</taxon>
        <taxon>Corynebacteriaceae</taxon>
        <taxon>Corynebacterium</taxon>
    </lineage>
</organism>
<keyword evidence="4" id="KW-1185">Reference proteome</keyword>
<dbReference type="CDD" id="cd03801">
    <property type="entry name" value="GT4_PimA-like"/>
    <property type="match status" value="1"/>
</dbReference>
<evidence type="ECO:0000313" key="3">
    <source>
        <dbReference type="EMBL" id="MBK3427372.1"/>
    </source>
</evidence>
<accession>A0A8I1L8T4</accession>
<dbReference type="InterPro" id="IPR001296">
    <property type="entry name" value="Glyco_trans_1"/>
</dbReference>
<evidence type="ECO:0000259" key="2">
    <source>
        <dbReference type="Pfam" id="PF00534"/>
    </source>
</evidence>
<feature type="domain" description="Glycosyl transferase family 1" evidence="2">
    <location>
        <begin position="543"/>
        <end position="675"/>
    </location>
</feature>
<dbReference type="Pfam" id="PF00534">
    <property type="entry name" value="Glycos_transf_1"/>
    <property type="match status" value="1"/>
</dbReference>
<dbReference type="RefSeq" id="WP_200435361.1">
    <property type="nucleotide sequence ID" value="NZ_JAEHFL010000002.1"/>
</dbReference>
<dbReference type="Gene3D" id="3.40.50.2000">
    <property type="entry name" value="Glycogen Phosphorylase B"/>
    <property type="match status" value="2"/>
</dbReference>
<dbReference type="EMBL" id="JAEHFL010000002">
    <property type="protein sequence ID" value="MBK3427372.1"/>
    <property type="molecule type" value="Genomic_DNA"/>
</dbReference>
<proteinExistence type="predicted"/>
<evidence type="ECO:0000313" key="4">
    <source>
        <dbReference type="Proteomes" id="UP000603369"/>
    </source>
</evidence>
<dbReference type="PANTHER" id="PTHR12526">
    <property type="entry name" value="GLYCOSYLTRANSFERASE"/>
    <property type="match status" value="1"/>
</dbReference>
<name>A0A8I1L8T4_9CORY</name>
<comment type="caution">
    <text evidence="3">The sequence shown here is derived from an EMBL/GenBank/DDBJ whole genome shotgun (WGS) entry which is preliminary data.</text>
</comment>
<evidence type="ECO:0000256" key="1">
    <source>
        <dbReference type="ARBA" id="ARBA00022679"/>
    </source>
</evidence>
<dbReference type="GO" id="GO:0016757">
    <property type="term" value="F:glycosyltransferase activity"/>
    <property type="evidence" value="ECO:0007669"/>
    <property type="project" value="InterPro"/>
</dbReference>